<dbReference type="PANTHER" id="PTHR30480:SF13">
    <property type="entry name" value="BETA-HEXOSAMINIDASE"/>
    <property type="match status" value="1"/>
</dbReference>
<evidence type="ECO:0000256" key="3">
    <source>
        <dbReference type="ARBA" id="ARBA00012663"/>
    </source>
</evidence>
<organism evidence="8 9">
    <name type="scientific">Lutispora thermophila DSM 19022</name>
    <dbReference type="NCBI Taxonomy" id="1122184"/>
    <lineage>
        <taxon>Bacteria</taxon>
        <taxon>Bacillati</taxon>
        <taxon>Bacillota</taxon>
        <taxon>Clostridia</taxon>
        <taxon>Lutisporales</taxon>
        <taxon>Lutisporaceae</taxon>
        <taxon>Lutispora</taxon>
    </lineage>
</organism>
<keyword evidence="5" id="KW-0326">Glycosidase</keyword>
<dbReference type="RefSeq" id="WP_073025818.1">
    <property type="nucleotide sequence ID" value="NZ_FQZS01000010.1"/>
</dbReference>
<protein>
    <recommendedName>
        <fullName evidence="3">beta-N-acetylhexosaminidase</fullName>
        <ecNumber evidence="3">3.2.1.52</ecNumber>
    </recommendedName>
</protein>
<keyword evidence="9" id="KW-1185">Reference proteome</keyword>
<dbReference type="Proteomes" id="UP000184442">
    <property type="component" value="Unassembled WGS sequence"/>
</dbReference>
<dbReference type="GO" id="GO:0005975">
    <property type="term" value="P:carbohydrate metabolic process"/>
    <property type="evidence" value="ECO:0007669"/>
    <property type="project" value="InterPro"/>
</dbReference>
<gene>
    <name evidence="8" type="ORF">SAMN02745176_01738</name>
</gene>
<feature type="region of interest" description="Disordered" evidence="6">
    <location>
        <begin position="27"/>
        <end position="48"/>
    </location>
</feature>
<dbReference type="InterPro" id="IPR036962">
    <property type="entry name" value="Glyco_hydro_3_N_sf"/>
</dbReference>
<dbReference type="NCBIfam" id="NF003740">
    <property type="entry name" value="PRK05337.1"/>
    <property type="match status" value="1"/>
</dbReference>
<comment type="similarity">
    <text evidence="2">Belongs to the glycosyl hydrolase 3 family.</text>
</comment>
<dbReference type="PROSITE" id="PS51257">
    <property type="entry name" value="PROKAR_LIPOPROTEIN"/>
    <property type="match status" value="1"/>
</dbReference>
<dbReference type="STRING" id="1122184.SAMN02745176_01738"/>
<evidence type="ECO:0000256" key="5">
    <source>
        <dbReference type="ARBA" id="ARBA00023295"/>
    </source>
</evidence>
<keyword evidence="4" id="KW-0378">Hydrolase</keyword>
<feature type="domain" description="Glycoside hydrolase family 3 N-terminal" evidence="7">
    <location>
        <begin position="63"/>
        <end position="386"/>
    </location>
</feature>
<comment type="catalytic activity">
    <reaction evidence="1">
        <text>Hydrolysis of terminal non-reducing N-acetyl-D-hexosamine residues in N-acetyl-beta-D-hexosaminides.</text>
        <dbReference type="EC" id="3.2.1.52"/>
    </reaction>
</comment>
<evidence type="ECO:0000259" key="7">
    <source>
        <dbReference type="Pfam" id="PF00933"/>
    </source>
</evidence>
<evidence type="ECO:0000256" key="6">
    <source>
        <dbReference type="SAM" id="MobiDB-lite"/>
    </source>
</evidence>
<dbReference type="EMBL" id="FQZS01000010">
    <property type="protein sequence ID" value="SHI89746.1"/>
    <property type="molecule type" value="Genomic_DNA"/>
</dbReference>
<dbReference type="GO" id="GO:0004563">
    <property type="term" value="F:beta-N-acetylhexosaminidase activity"/>
    <property type="evidence" value="ECO:0007669"/>
    <property type="project" value="UniProtKB-EC"/>
</dbReference>
<evidence type="ECO:0000313" key="8">
    <source>
        <dbReference type="EMBL" id="SHI89746.1"/>
    </source>
</evidence>
<name>A0A1M6EWC8_9FIRM</name>
<evidence type="ECO:0000313" key="9">
    <source>
        <dbReference type="Proteomes" id="UP000184442"/>
    </source>
</evidence>
<dbReference type="InterPro" id="IPR050226">
    <property type="entry name" value="NagZ_Beta-hexosaminidase"/>
</dbReference>
<dbReference type="AlphaFoldDB" id="A0A1M6EWC8"/>
<sequence>MKKITFIILILLLFVISSSCIIDNPSNQNNKENIASSPPVPDMSENSTPKLSYEERMINNMSLDEKIGQLVILGFSEGTTDEELKKLIQVNKVGGFILFRRNYSNFRELYELNSKLKNYNKENKLPLFIAIDEEGGTVSRIPKEGITMPDARIFGQIDDLSLTEKSGRIIGKQLYSAGVNMNFAPVLDILSRNDNTLLKNRSYGNNANKVSSHGLSYIKGINEEGIISVPKHFPGHGHTNTDSHASLPIINIDLDTLNNRELVPFRNAINADIDAMMIGHLSFPKIDESGKPASRSKVFLTDILRNQLGFKGIAISDDLEMAGFVKGKESLEDAVIESFNAGMDIFVICHTKEMQYRVLEALRKGLSKGLISEDRINQTLERIIKVKTKYTLSNEMNLQYDEAFDLFIDSEYRDFINSTRKAFTESTN</sequence>
<evidence type="ECO:0000256" key="1">
    <source>
        <dbReference type="ARBA" id="ARBA00001231"/>
    </source>
</evidence>
<dbReference type="Pfam" id="PF00933">
    <property type="entry name" value="Glyco_hydro_3"/>
    <property type="match status" value="1"/>
</dbReference>
<evidence type="ECO:0000256" key="4">
    <source>
        <dbReference type="ARBA" id="ARBA00022801"/>
    </source>
</evidence>
<dbReference type="PANTHER" id="PTHR30480">
    <property type="entry name" value="BETA-HEXOSAMINIDASE-RELATED"/>
    <property type="match status" value="1"/>
</dbReference>
<proteinExistence type="inferred from homology"/>
<dbReference type="EC" id="3.2.1.52" evidence="3"/>
<feature type="compositionally biased region" description="Polar residues" evidence="6">
    <location>
        <begin position="27"/>
        <end position="36"/>
    </location>
</feature>
<dbReference type="GO" id="GO:0009254">
    <property type="term" value="P:peptidoglycan turnover"/>
    <property type="evidence" value="ECO:0007669"/>
    <property type="project" value="TreeGrafter"/>
</dbReference>
<dbReference type="SUPFAM" id="SSF51445">
    <property type="entry name" value="(Trans)glycosidases"/>
    <property type="match status" value="1"/>
</dbReference>
<reference evidence="8 9" key="1">
    <citation type="submission" date="2016-11" db="EMBL/GenBank/DDBJ databases">
        <authorList>
            <person name="Jaros S."/>
            <person name="Januszkiewicz K."/>
            <person name="Wedrychowicz H."/>
        </authorList>
    </citation>
    <scope>NUCLEOTIDE SEQUENCE [LARGE SCALE GENOMIC DNA]</scope>
    <source>
        <strain evidence="8 9">DSM 19022</strain>
    </source>
</reference>
<dbReference type="InterPro" id="IPR001764">
    <property type="entry name" value="Glyco_hydro_3_N"/>
</dbReference>
<dbReference type="Gene3D" id="3.20.20.300">
    <property type="entry name" value="Glycoside hydrolase, family 3, N-terminal domain"/>
    <property type="match status" value="1"/>
</dbReference>
<evidence type="ECO:0000256" key="2">
    <source>
        <dbReference type="ARBA" id="ARBA00005336"/>
    </source>
</evidence>
<dbReference type="InterPro" id="IPR017853">
    <property type="entry name" value="GH"/>
</dbReference>
<accession>A0A1M6EWC8</accession>